<dbReference type="OrthoDB" id="6616786at2759"/>
<dbReference type="Gene3D" id="3.40.50.300">
    <property type="entry name" value="P-loop containing nucleotide triphosphate hydrolases"/>
    <property type="match status" value="1"/>
</dbReference>
<keyword evidence="3" id="KW-1185">Reference proteome</keyword>
<reference evidence="4" key="1">
    <citation type="submission" date="2025-08" db="UniProtKB">
        <authorList>
            <consortium name="RefSeq"/>
        </authorList>
    </citation>
    <scope>IDENTIFICATION</scope>
    <source>
        <strain evidence="4">15085-1641.00</strain>
        <tissue evidence="4">Whole body</tissue>
    </source>
</reference>
<accession>A0A6J1L1J2</accession>
<dbReference type="RefSeq" id="XP_023160226.1">
    <property type="nucleotide sequence ID" value="XM_023304458.2"/>
</dbReference>
<dbReference type="Proteomes" id="UP000504633">
    <property type="component" value="Unplaced"/>
</dbReference>
<dbReference type="Gene3D" id="1.10.8.60">
    <property type="match status" value="1"/>
</dbReference>
<organism evidence="3 4">
    <name type="scientific">Drosophila hydei</name>
    <name type="common">Fruit fly</name>
    <dbReference type="NCBI Taxonomy" id="7224"/>
    <lineage>
        <taxon>Eukaryota</taxon>
        <taxon>Metazoa</taxon>
        <taxon>Ecdysozoa</taxon>
        <taxon>Arthropoda</taxon>
        <taxon>Hexapoda</taxon>
        <taxon>Insecta</taxon>
        <taxon>Pterygota</taxon>
        <taxon>Neoptera</taxon>
        <taxon>Endopterygota</taxon>
        <taxon>Diptera</taxon>
        <taxon>Brachycera</taxon>
        <taxon>Muscomorpha</taxon>
        <taxon>Ephydroidea</taxon>
        <taxon>Drosophilidae</taxon>
        <taxon>Drosophila</taxon>
    </lineage>
</organism>
<dbReference type="SMART" id="SM00382">
    <property type="entry name" value="AAA"/>
    <property type="match status" value="1"/>
</dbReference>
<dbReference type="GeneID" id="111592332"/>
<dbReference type="KEGG" id="dhe:111592332"/>
<dbReference type="GO" id="GO:0016887">
    <property type="term" value="F:ATP hydrolysis activity"/>
    <property type="evidence" value="ECO:0007669"/>
    <property type="project" value="InterPro"/>
</dbReference>
<dbReference type="AlphaFoldDB" id="A0A6J1L1J2"/>
<dbReference type="OMA" id="TSNMPWA"/>
<evidence type="ECO:0000256" key="1">
    <source>
        <dbReference type="SAM" id="Coils"/>
    </source>
</evidence>
<dbReference type="InterPro" id="IPR003593">
    <property type="entry name" value="AAA+_ATPase"/>
</dbReference>
<dbReference type="PROSITE" id="PS50096">
    <property type="entry name" value="IQ"/>
    <property type="match status" value="1"/>
</dbReference>
<dbReference type="PANTHER" id="PTHR14690">
    <property type="entry name" value="IQ MOTIF CONTAINING WITH AAA DOMAIN 1"/>
    <property type="match status" value="1"/>
</dbReference>
<dbReference type="Pfam" id="PF00004">
    <property type="entry name" value="AAA"/>
    <property type="match status" value="1"/>
</dbReference>
<dbReference type="GO" id="GO:0005524">
    <property type="term" value="F:ATP binding"/>
    <property type="evidence" value="ECO:0007669"/>
    <property type="project" value="InterPro"/>
</dbReference>
<protein>
    <submittedName>
        <fullName evidence="4">IQ and AAA domain-containing protein 1-like</fullName>
    </submittedName>
</protein>
<dbReference type="SMART" id="SM00015">
    <property type="entry name" value="IQ"/>
    <property type="match status" value="1"/>
</dbReference>
<dbReference type="InterPro" id="IPR027417">
    <property type="entry name" value="P-loop_NTPase"/>
</dbReference>
<dbReference type="InterPro" id="IPR000048">
    <property type="entry name" value="IQ_motif_EF-hand-BS"/>
</dbReference>
<feature type="coiled-coil region" evidence="1">
    <location>
        <begin position="398"/>
        <end position="430"/>
    </location>
</feature>
<evidence type="ECO:0000313" key="3">
    <source>
        <dbReference type="Proteomes" id="UP000504633"/>
    </source>
</evidence>
<name>A0A6J1L1J2_DROHY</name>
<evidence type="ECO:0000313" key="4">
    <source>
        <dbReference type="RefSeq" id="XP_023160226.1"/>
    </source>
</evidence>
<feature type="domain" description="AAA+ ATPase" evidence="2">
    <location>
        <begin position="619"/>
        <end position="755"/>
    </location>
</feature>
<evidence type="ECO:0000259" key="2">
    <source>
        <dbReference type="SMART" id="SM00382"/>
    </source>
</evidence>
<keyword evidence="1" id="KW-0175">Coiled coil</keyword>
<proteinExistence type="predicted"/>
<gene>
    <name evidence="4" type="primary">LOC111592332</name>
</gene>
<dbReference type="SUPFAM" id="SSF52540">
    <property type="entry name" value="P-loop containing nucleoside triphosphate hydrolases"/>
    <property type="match status" value="1"/>
</dbReference>
<sequence>MSFDLNHKYWISTSKEISQLIKKQNRLKKIEPPEQKSVSFKIFSELYILYVELVNKLTFIYLNTFQVQKRDVVRKLVESATQQLVLLKDELKEMELSEYIYMDKLLIARKLTPYDLMIWRSPQFLYRRPLDIQNILSENKLYMNDQEKEQSDALSWSKVSDAVALIQAHERARSARVYKSNINYDKKFLEVKQRAKVNYRFTFKPNQPMSIPVKRTIFTADFIKTDESCKELRDKIDNLTGHVTENSTDDSNEIRNRAASLIQSWWRAYKTKKIYKIKKQFKRELLGIRKIRQLKRPNQFANSVLEMYKNEQKKKKLDEEFKQLIMDERTRLLQVRSPWMMEDISDHIRGWFKEFYTATENFHPYPDPVKNGTVLVVIDETMSIGDFQESLTKKPLSKEEKQKLKSKLRMEKRKIKAKIKNQKMKEAKRRKKLRDLGIFDVGYTLSTSKPIENIEETMKQFAIDWRNVDEYLNKNHDPIKAWVTEKELDVIHHELRELVDEYMRVEYELLREALAADNNQPYKALKVKKKKKKKGRKKKKVVDPTGDRTLSSLYHELKDASVIEEISHKDFNEFIADFNFIADDTRDEDNLTTVGAAKGDIKMVVQESMLGMSEFDIDKPKSILLVGPLNSGKKLLCNIIASELDAVFINLSPEKVCNYSKDMNMFIHIVMKVAREFQPAILFIEEAHRVFYKKVPSEEKYMSPTLLAPYIQKKILKPIKKTDKIVLLGTTSLPWLAKPLLKKTFQKILLIPKCDYGTCFLLWLDLMTENAPDALENYAYSALAKIMKAYNSGDTSNSIANTLSVSRKMRLKAEALNPEEFLEYFLTEMDPPLFPLEDKIMDKFKKWFGGSNKFEKMRRAAMALKMAKQKKK</sequence>
<dbReference type="InterPro" id="IPR052267">
    <property type="entry name" value="N-DRC_Component"/>
</dbReference>
<dbReference type="InterPro" id="IPR003959">
    <property type="entry name" value="ATPase_AAA_core"/>
</dbReference>
<dbReference type="PANTHER" id="PTHR14690:SF9">
    <property type="entry name" value="GH08353P"/>
    <property type="match status" value="1"/>
</dbReference>
<dbReference type="Pfam" id="PF00612">
    <property type="entry name" value="IQ"/>
    <property type="match status" value="1"/>
</dbReference>